<evidence type="ECO:0000313" key="5">
    <source>
        <dbReference type="Proteomes" id="UP000315010"/>
    </source>
</evidence>
<dbReference type="AlphaFoldDB" id="A0A5C5YXE6"/>
<protein>
    <submittedName>
        <fullName evidence="4">Alpha/beta hydrolase family protein</fullName>
    </submittedName>
</protein>
<gene>
    <name evidence="4" type="ORF">CA13_11450</name>
</gene>
<feature type="region of interest" description="Disordered" evidence="3">
    <location>
        <begin position="328"/>
        <end position="361"/>
    </location>
</feature>
<comment type="caution">
    <text evidence="4">The sequence shown here is derived from an EMBL/GenBank/DDBJ whole genome shotgun (WGS) entry which is preliminary data.</text>
</comment>
<evidence type="ECO:0000256" key="2">
    <source>
        <dbReference type="ARBA" id="ARBA00022801"/>
    </source>
</evidence>
<evidence type="ECO:0000313" key="4">
    <source>
        <dbReference type="EMBL" id="TWT79738.1"/>
    </source>
</evidence>
<dbReference type="GO" id="GO:0016787">
    <property type="term" value="F:hydrolase activity"/>
    <property type="evidence" value="ECO:0007669"/>
    <property type="project" value="UniProtKB-KW"/>
</dbReference>
<evidence type="ECO:0000256" key="3">
    <source>
        <dbReference type="SAM" id="MobiDB-lite"/>
    </source>
</evidence>
<dbReference type="InterPro" id="IPR050955">
    <property type="entry name" value="Plant_Biomass_Hydrol_Est"/>
</dbReference>
<evidence type="ECO:0000256" key="1">
    <source>
        <dbReference type="ARBA" id="ARBA00022729"/>
    </source>
</evidence>
<reference evidence="4 5" key="1">
    <citation type="submission" date="2019-02" db="EMBL/GenBank/DDBJ databases">
        <title>Deep-cultivation of Planctomycetes and their phenomic and genomic characterization uncovers novel biology.</title>
        <authorList>
            <person name="Wiegand S."/>
            <person name="Jogler M."/>
            <person name="Boedeker C."/>
            <person name="Pinto D."/>
            <person name="Vollmers J."/>
            <person name="Rivas-Marin E."/>
            <person name="Kohn T."/>
            <person name="Peeters S.H."/>
            <person name="Heuer A."/>
            <person name="Rast P."/>
            <person name="Oberbeckmann S."/>
            <person name="Bunk B."/>
            <person name="Jeske O."/>
            <person name="Meyerdierks A."/>
            <person name="Storesund J.E."/>
            <person name="Kallscheuer N."/>
            <person name="Luecker S."/>
            <person name="Lage O.M."/>
            <person name="Pohl T."/>
            <person name="Merkel B.J."/>
            <person name="Hornburger P."/>
            <person name="Mueller R.-W."/>
            <person name="Bruemmer F."/>
            <person name="Labrenz M."/>
            <person name="Spormann A.M."/>
            <person name="Op Den Camp H."/>
            <person name="Overmann J."/>
            <person name="Amann R."/>
            <person name="Jetten M.S.M."/>
            <person name="Mascher T."/>
            <person name="Medema M.H."/>
            <person name="Devos D.P."/>
            <person name="Kaster A.-K."/>
            <person name="Ovreas L."/>
            <person name="Rohde M."/>
            <person name="Galperin M.Y."/>
            <person name="Jogler C."/>
        </authorList>
    </citation>
    <scope>NUCLEOTIDE SEQUENCE [LARGE SCALE GENOMIC DNA]</scope>
    <source>
        <strain evidence="4 5">CA13</strain>
    </source>
</reference>
<dbReference type="SUPFAM" id="SSF53474">
    <property type="entry name" value="alpha/beta-Hydrolases"/>
    <property type="match status" value="1"/>
</dbReference>
<proteinExistence type="predicted"/>
<keyword evidence="5" id="KW-1185">Reference proteome</keyword>
<keyword evidence="2 4" id="KW-0378">Hydrolase</keyword>
<keyword evidence="1" id="KW-0732">Signal</keyword>
<dbReference type="PANTHER" id="PTHR43037">
    <property type="entry name" value="UNNAMED PRODUCT-RELATED"/>
    <property type="match status" value="1"/>
</dbReference>
<dbReference type="Pfam" id="PF00756">
    <property type="entry name" value="Esterase"/>
    <property type="match status" value="1"/>
</dbReference>
<organism evidence="4 5">
    <name type="scientific">Novipirellula herctigrandis</name>
    <dbReference type="NCBI Taxonomy" id="2527986"/>
    <lineage>
        <taxon>Bacteria</taxon>
        <taxon>Pseudomonadati</taxon>
        <taxon>Planctomycetota</taxon>
        <taxon>Planctomycetia</taxon>
        <taxon>Pirellulales</taxon>
        <taxon>Pirellulaceae</taxon>
        <taxon>Novipirellula</taxon>
    </lineage>
</organism>
<dbReference type="Proteomes" id="UP000315010">
    <property type="component" value="Unassembled WGS sequence"/>
</dbReference>
<feature type="compositionally biased region" description="Low complexity" evidence="3">
    <location>
        <begin position="328"/>
        <end position="337"/>
    </location>
</feature>
<sequence>MAVAILWLGMSWRRLNSETPLVDFTAGNSSDVTLKWSLSEKQTLNHQGRARSYRVYAPEPHPRKPSAAVLLLHGHGGSADQLMGVTGRQAPYRLWMPIAEKEALILIIPDGLVSPDGKQGWNDARHLSTNPDSDDVAFLSDLIETVAESCPIDLKKIYVAGTSNGGHMALRLAAEAPEKFAAVAAIAAANPQPIFARQPKHPVSVLLMNGTDDRIVPYQGGKMIRNRGEVQSTDDSIRYWVKHNHCAQTPHSIRYPDRTKADGCTAFCDTYTNAETNVEVAVVRIDRGGHAEPSIKQPYSRLYLAIIGAQNQDIEMADQIWKFFEGKTTSTQSTKGTNMSGGEPSNDAKTRLPAGTRETRE</sequence>
<dbReference type="PANTHER" id="PTHR43037:SF5">
    <property type="entry name" value="FERULOYL ESTERASE"/>
    <property type="match status" value="1"/>
</dbReference>
<dbReference type="InterPro" id="IPR029058">
    <property type="entry name" value="AB_hydrolase_fold"/>
</dbReference>
<name>A0A5C5YXE6_9BACT</name>
<dbReference type="InterPro" id="IPR000801">
    <property type="entry name" value="Esterase-like"/>
</dbReference>
<dbReference type="EMBL" id="SJPJ01000001">
    <property type="protein sequence ID" value="TWT79738.1"/>
    <property type="molecule type" value="Genomic_DNA"/>
</dbReference>
<accession>A0A5C5YXE6</accession>
<dbReference type="Gene3D" id="3.40.50.1820">
    <property type="entry name" value="alpha/beta hydrolase"/>
    <property type="match status" value="1"/>
</dbReference>